<protein>
    <submittedName>
        <fullName evidence="7">Histidine kinase</fullName>
    </submittedName>
</protein>
<feature type="transmembrane region" description="Helical" evidence="5">
    <location>
        <begin position="285"/>
        <end position="305"/>
    </location>
</feature>
<evidence type="ECO:0000313" key="8">
    <source>
        <dbReference type="Proteomes" id="UP000652477"/>
    </source>
</evidence>
<keyword evidence="4 7" id="KW-0418">Kinase</keyword>
<comment type="subcellular location">
    <subcellularLocation>
        <location evidence="1">Membrane</location>
    </subcellularLocation>
</comment>
<dbReference type="Pfam" id="PF06580">
    <property type="entry name" value="His_kinase"/>
    <property type="match status" value="1"/>
</dbReference>
<dbReference type="PANTHER" id="PTHR34220">
    <property type="entry name" value="SENSOR HISTIDINE KINASE YPDA"/>
    <property type="match status" value="1"/>
</dbReference>
<dbReference type="Pfam" id="PF02518">
    <property type="entry name" value="HATPase_c"/>
    <property type="match status" value="1"/>
</dbReference>
<feature type="domain" description="HAMP" evidence="6">
    <location>
        <begin position="307"/>
        <end position="360"/>
    </location>
</feature>
<dbReference type="EMBL" id="JACOPF010000004">
    <property type="protein sequence ID" value="MBC5690358.1"/>
    <property type="molecule type" value="Genomic_DNA"/>
</dbReference>
<dbReference type="Gene3D" id="6.10.340.10">
    <property type="match status" value="1"/>
</dbReference>
<evidence type="ECO:0000256" key="1">
    <source>
        <dbReference type="ARBA" id="ARBA00004370"/>
    </source>
</evidence>
<dbReference type="AlphaFoldDB" id="A0A923LK65"/>
<dbReference type="PANTHER" id="PTHR34220:SF7">
    <property type="entry name" value="SENSOR HISTIDINE KINASE YPDA"/>
    <property type="match status" value="1"/>
</dbReference>
<accession>A0A923LK65</accession>
<evidence type="ECO:0000256" key="5">
    <source>
        <dbReference type="SAM" id="Phobius"/>
    </source>
</evidence>
<evidence type="ECO:0000256" key="3">
    <source>
        <dbReference type="ARBA" id="ARBA00022679"/>
    </source>
</evidence>
<dbReference type="CDD" id="cd06225">
    <property type="entry name" value="HAMP"/>
    <property type="match status" value="1"/>
</dbReference>
<keyword evidence="5" id="KW-0812">Transmembrane</keyword>
<evidence type="ECO:0000259" key="6">
    <source>
        <dbReference type="PROSITE" id="PS50885"/>
    </source>
</evidence>
<name>A0A923LK65_9FIRM</name>
<dbReference type="InterPro" id="IPR003594">
    <property type="entry name" value="HATPase_dom"/>
</dbReference>
<dbReference type="InterPro" id="IPR003660">
    <property type="entry name" value="HAMP_dom"/>
</dbReference>
<dbReference type="Proteomes" id="UP000652477">
    <property type="component" value="Unassembled WGS sequence"/>
</dbReference>
<dbReference type="Pfam" id="PF00672">
    <property type="entry name" value="HAMP"/>
    <property type="match status" value="1"/>
</dbReference>
<reference evidence="7" key="1">
    <citation type="submission" date="2020-08" db="EMBL/GenBank/DDBJ databases">
        <title>Genome public.</title>
        <authorList>
            <person name="Liu C."/>
            <person name="Sun Q."/>
        </authorList>
    </citation>
    <scope>NUCLEOTIDE SEQUENCE</scope>
    <source>
        <strain evidence="7">NSJ-55</strain>
    </source>
</reference>
<dbReference type="PROSITE" id="PS50885">
    <property type="entry name" value="HAMP"/>
    <property type="match status" value="1"/>
</dbReference>
<keyword evidence="5" id="KW-1133">Transmembrane helix</keyword>
<gene>
    <name evidence="7" type="ORF">H8S37_15685</name>
</gene>
<dbReference type="Gene3D" id="3.30.565.10">
    <property type="entry name" value="Histidine kinase-like ATPase, C-terminal domain"/>
    <property type="match status" value="1"/>
</dbReference>
<organism evidence="7 8">
    <name type="scientific">Mediterraneibacter hominis</name>
    <dbReference type="NCBI Taxonomy" id="2763054"/>
    <lineage>
        <taxon>Bacteria</taxon>
        <taxon>Bacillati</taxon>
        <taxon>Bacillota</taxon>
        <taxon>Clostridia</taxon>
        <taxon>Lachnospirales</taxon>
        <taxon>Lachnospiraceae</taxon>
        <taxon>Mediterraneibacter</taxon>
    </lineage>
</organism>
<dbReference type="SUPFAM" id="SSF55874">
    <property type="entry name" value="ATPase domain of HSP90 chaperone/DNA topoisomerase II/histidine kinase"/>
    <property type="match status" value="1"/>
</dbReference>
<dbReference type="InterPro" id="IPR050640">
    <property type="entry name" value="Bact_2-comp_sensor_kinase"/>
</dbReference>
<dbReference type="GO" id="GO:0016020">
    <property type="term" value="C:membrane"/>
    <property type="evidence" value="ECO:0007669"/>
    <property type="project" value="UniProtKB-SubCell"/>
</dbReference>
<dbReference type="RefSeq" id="WP_186877009.1">
    <property type="nucleotide sequence ID" value="NZ_JACOPF010000004.1"/>
</dbReference>
<keyword evidence="8" id="KW-1185">Reference proteome</keyword>
<proteinExistence type="predicted"/>
<evidence type="ECO:0000256" key="2">
    <source>
        <dbReference type="ARBA" id="ARBA00022553"/>
    </source>
</evidence>
<dbReference type="SUPFAM" id="SSF158472">
    <property type="entry name" value="HAMP domain-like"/>
    <property type="match status" value="1"/>
</dbReference>
<keyword evidence="2" id="KW-0597">Phosphoprotein</keyword>
<keyword evidence="3" id="KW-0808">Transferase</keyword>
<dbReference type="InterPro" id="IPR036890">
    <property type="entry name" value="HATPase_C_sf"/>
</dbReference>
<comment type="caution">
    <text evidence="7">The sequence shown here is derived from an EMBL/GenBank/DDBJ whole genome shotgun (WGS) entry which is preliminary data.</text>
</comment>
<dbReference type="SMART" id="SM00304">
    <property type="entry name" value="HAMP"/>
    <property type="match status" value="1"/>
</dbReference>
<dbReference type="GO" id="GO:0000155">
    <property type="term" value="F:phosphorelay sensor kinase activity"/>
    <property type="evidence" value="ECO:0007669"/>
    <property type="project" value="InterPro"/>
</dbReference>
<evidence type="ECO:0000313" key="7">
    <source>
        <dbReference type="EMBL" id="MBC5690358.1"/>
    </source>
</evidence>
<dbReference type="InterPro" id="IPR010559">
    <property type="entry name" value="Sig_transdc_His_kin_internal"/>
</dbReference>
<keyword evidence="5" id="KW-0472">Membrane</keyword>
<sequence>MKLRHKLFLILLFMALLPTLCITAVSYYRYEKTSQQQMKEYSANLFSKAVQQANASLAELENATNLFASYSSGDYSLTRNLRPFADIGKIPDDLTVYKTQQNIRYLCQNIINAYDFIYGIYIFTPSGVKFTYENTQNDRLNYGYTPEDSTWYERTMENSGQLYISEIGSHEDIFQGGTDSFYISKSLYDIYASENLGVLLINCDPAIFDLSSLNTIPDVTSITIANTEYKQLVYSTLSLKKEGGPSFQDIEKNAAYKAELSPASLTLYTSVDYTKLYREFNTTGILLLSISVVFIFIGIVLALYFSRTVTKPIEHLSRKMSRQSGTHLSSSTLYLDRTDEIGVLYNEYNSMIEQLDDAIKTNYQNKLISLDAQMKSLEARINSHFLFNTLEAINSIASIEGSEQIMTMAMSLGNMFRYAIKTQSELVTLQEEIDHVMDYISIQSIRFSHRFRFCLHIPDSMRHLKVLKLILQPIVENSFSHGLKNCQFGHQIYIYGFLKDTYFLIYVVDDGKGMTPRQLSELNSSLMEEPEFKELGHRTNQSIGLKNINTRIELYYGKGYGLTAQSKPDKGTLMQIKLPLLDKPIPPQENA</sequence>
<evidence type="ECO:0000256" key="4">
    <source>
        <dbReference type="ARBA" id="ARBA00022777"/>
    </source>
</evidence>